<dbReference type="KEGG" id="hro:HELRODRAFT_180559"/>
<dbReference type="InParanoid" id="T1FG19"/>
<dbReference type="PROSITE" id="PS50115">
    <property type="entry name" value="ARFGAP"/>
    <property type="match status" value="1"/>
</dbReference>
<dbReference type="PROSITE" id="PS51419">
    <property type="entry name" value="RAB"/>
    <property type="match status" value="1"/>
</dbReference>
<dbReference type="Pfam" id="PF00169">
    <property type="entry name" value="PH"/>
    <property type="match status" value="1"/>
</dbReference>
<dbReference type="InterPro" id="IPR001806">
    <property type="entry name" value="Small_GTPase"/>
</dbReference>
<dbReference type="InterPro" id="IPR027417">
    <property type="entry name" value="P-loop_NTPase"/>
</dbReference>
<dbReference type="GO" id="GO:0005525">
    <property type="term" value="F:GTP binding"/>
    <property type="evidence" value="ECO:0007669"/>
    <property type="project" value="InterPro"/>
</dbReference>
<organism evidence="8 9">
    <name type="scientific">Helobdella robusta</name>
    <name type="common">Californian leech</name>
    <dbReference type="NCBI Taxonomy" id="6412"/>
    <lineage>
        <taxon>Eukaryota</taxon>
        <taxon>Metazoa</taxon>
        <taxon>Spiralia</taxon>
        <taxon>Lophotrochozoa</taxon>
        <taxon>Annelida</taxon>
        <taxon>Clitellata</taxon>
        <taxon>Hirudinea</taxon>
        <taxon>Rhynchobdellida</taxon>
        <taxon>Glossiphoniidae</taxon>
        <taxon>Helobdella</taxon>
    </lineage>
</organism>
<dbReference type="SMART" id="SM00175">
    <property type="entry name" value="RAB"/>
    <property type="match status" value="1"/>
</dbReference>
<dbReference type="EMBL" id="KB097587">
    <property type="protein sequence ID" value="ESN93906.1"/>
    <property type="molecule type" value="Genomic_DNA"/>
</dbReference>
<dbReference type="Gene3D" id="2.30.29.30">
    <property type="entry name" value="Pleckstrin-homology domain (PH domain)/Phosphotyrosine-binding domain (PTB)"/>
    <property type="match status" value="1"/>
</dbReference>
<accession>T1FG19</accession>
<dbReference type="InterPro" id="IPR037278">
    <property type="entry name" value="ARFGAP/RecO"/>
</dbReference>
<sequence>MNTRPTSNIVTSQQQHQQQQQYFNNNSVAIRQEIQRFESVHPSIYAIYDLIEAIPDLLVQQQLREHGILGTVNSGKSALVHRYLTGTYLQDESPEAHFTQWVDAVVFVFSLENEISFNAIYSYFAKMAHHHSTAGGQQLHDIPIILVGTQDAISESNPRLIDDSRARKLAADLKRCTYYETCATYGLNVERQQVQKQAYDSSSSGSGSGVLMSSAPFSVGLLMKKSNKPLNKDWKKKYVTLLDNGVLAYHPSLHDYMNNAKGKEINLLRTTVKIPGQRPRGSEMPKLGYQQFSSIDAPNELASNVDVDSLEFHLVSLDNTVWQFQAQSLEERDEWVTAIEQQILICLQANQSDKSKGGVMMMAGGDNNRSFIQRIRNVKGNNKCADCNAINPDWASLNLGTLICIECSGIHRNLGSHLSKVKSLELDEWPNSLVQVMVSIGNNLANEVWEANMRGRVKPDPYANRS</sequence>
<proteinExistence type="inferred from homology"/>
<dbReference type="GO" id="GO:0003924">
    <property type="term" value="F:GTPase activity"/>
    <property type="evidence" value="ECO:0007669"/>
    <property type="project" value="InterPro"/>
</dbReference>
<dbReference type="InterPro" id="IPR001849">
    <property type="entry name" value="PH_domain"/>
</dbReference>
<evidence type="ECO:0000256" key="1">
    <source>
        <dbReference type="ARBA" id="ARBA00005430"/>
    </source>
</evidence>
<dbReference type="GO" id="GO:0008270">
    <property type="term" value="F:zinc ion binding"/>
    <property type="evidence" value="ECO:0007669"/>
    <property type="project" value="UniProtKB-KW"/>
</dbReference>
<dbReference type="Proteomes" id="UP000015101">
    <property type="component" value="Unassembled WGS sequence"/>
</dbReference>
<dbReference type="CDD" id="cd01250">
    <property type="entry name" value="PH_AGAP"/>
    <property type="match status" value="1"/>
</dbReference>
<dbReference type="Pfam" id="PF00071">
    <property type="entry name" value="Ras"/>
    <property type="match status" value="1"/>
</dbReference>
<dbReference type="InterPro" id="IPR001164">
    <property type="entry name" value="ArfGAP_dom"/>
</dbReference>
<keyword evidence="2 4" id="KW-0479">Metal-binding</keyword>
<reference evidence="8" key="3">
    <citation type="submission" date="2015-06" db="UniProtKB">
        <authorList>
            <consortium name="EnsemblMetazoa"/>
        </authorList>
    </citation>
    <scope>IDENTIFICATION</scope>
</reference>
<dbReference type="EMBL" id="AMQM01007258">
    <property type="status" value="NOT_ANNOTATED_CDS"/>
    <property type="molecule type" value="Genomic_DNA"/>
</dbReference>
<dbReference type="PANTHER" id="PTHR45819">
    <property type="entry name" value="CENTAURIN-GAMMA-1A"/>
    <property type="match status" value="1"/>
</dbReference>
<dbReference type="OMA" id="EVWEANM"/>
<evidence type="ECO:0000256" key="2">
    <source>
        <dbReference type="ARBA" id="ARBA00022771"/>
    </source>
</evidence>
<dbReference type="InterPro" id="IPR038508">
    <property type="entry name" value="ArfGAP_dom_sf"/>
</dbReference>
<evidence type="ECO:0000313" key="8">
    <source>
        <dbReference type="EnsemblMetazoa" id="HelroP180559"/>
    </source>
</evidence>
<dbReference type="FunFam" id="2.30.29.30:FF:000459">
    <property type="entry name" value="Arf-GAP with GTPase, ANK repeat and PH domain-containing protein 2"/>
    <property type="match status" value="1"/>
</dbReference>
<dbReference type="Pfam" id="PF01412">
    <property type="entry name" value="ArfGap"/>
    <property type="match status" value="1"/>
</dbReference>
<dbReference type="RefSeq" id="XP_009028101.1">
    <property type="nucleotide sequence ID" value="XM_009029853.1"/>
</dbReference>
<evidence type="ECO:0000259" key="6">
    <source>
        <dbReference type="PROSITE" id="PS50115"/>
    </source>
</evidence>
<dbReference type="InterPro" id="IPR011993">
    <property type="entry name" value="PH-like_dom_sf"/>
</dbReference>
<reference evidence="7 9" key="2">
    <citation type="journal article" date="2013" name="Nature">
        <title>Insights into bilaterian evolution from three spiralian genomes.</title>
        <authorList>
            <person name="Simakov O."/>
            <person name="Marletaz F."/>
            <person name="Cho S.J."/>
            <person name="Edsinger-Gonzales E."/>
            <person name="Havlak P."/>
            <person name="Hellsten U."/>
            <person name="Kuo D.H."/>
            <person name="Larsson T."/>
            <person name="Lv J."/>
            <person name="Arendt D."/>
            <person name="Savage R."/>
            <person name="Osoegawa K."/>
            <person name="de Jong P."/>
            <person name="Grimwood J."/>
            <person name="Chapman J.A."/>
            <person name="Shapiro H."/>
            <person name="Aerts A."/>
            <person name="Otillar R.P."/>
            <person name="Terry A.Y."/>
            <person name="Boore J.L."/>
            <person name="Grigoriev I.V."/>
            <person name="Lindberg D.R."/>
            <person name="Seaver E.C."/>
            <person name="Weisblat D.A."/>
            <person name="Putnam N.H."/>
            <person name="Rokhsar D.S."/>
        </authorList>
    </citation>
    <scope>NUCLEOTIDE SEQUENCE</scope>
</reference>
<evidence type="ECO:0000313" key="7">
    <source>
        <dbReference type="EMBL" id="ESN93906.1"/>
    </source>
</evidence>
<keyword evidence="9" id="KW-1185">Reference proteome</keyword>
<protein>
    <submittedName>
        <fullName evidence="7 8">Uncharacterized protein</fullName>
    </submittedName>
</protein>
<dbReference type="GeneID" id="20207768"/>
<dbReference type="PROSITE" id="PS51421">
    <property type="entry name" value="RAS"/>
    <property type="match status" value="1"/>
</dbReference>
<evidence type="ECO:0000256" key="3">
    <source>
        <dbReference type="ARBA" id="ARBA00023043"/>
    </source>
</evidence>
<feature type="domain" description="PH" evidence="5">
    <location>
        <begin position="215"/>
        <end position="344"/>
    </location>
</feature>
<dbReference type="PROSITE" id="PS50003">
    <property type="entry name" value="PH_DOMAIN"/>
    <property type="match status" value="1"/>
</dbReference>
<reference evidence="9" key="1">
    <citation type="submission" date="2012-12" db="EMBL/GenBank/DDBJ databases">
        <authorList>
            <person name="Hellsten U."/>
            <person name="Grimwood J."/>
            <person name="Chapman J.A."/>
            <person name="Shapiro H."/>
            <person name="Aerts A."/>
            <person name="Otillar R.P."/>
            <person name="Terry A.Y."/>
            <person name="Boore J.L."/>
            <person name="Simakov O."/>
            <person name="Marletaz F."/>
            <person name="Cho S.-J."/>
            <person name="Edsinger-Gonzales E."/>
            <person name="Havlak P."/>
            <person name="Kuo D.-H."/>
            <person name="Larsson T."/>
            <person name="Lv J."/>
            <person name="Arendt D."/>
            <person name="Savage R."/>
            <person name="Osoegawa K."/>
            <person name="de Jong P."/>
            <person name="Lindberg D.R."/>
            <person name="Seaver E.C."/>
            <person name="Weisblat D.A."/>
            <person name="Putnam N.H."/>
            <person name="Grigoriev I.V."/>
            <person name="Rokhsar D.S."/>
        </authorList>
    </citation>
    <scope>NUCLEOTIDE SEQUENCE</scope>
</reference>
<keyword evidence="2 4" id="KW-0863">Zinc-finger</keyword>
<dbReference type="Gene3D" id="1.10.220.150">
    <property type="entry name" value="Arf GTPase activating protein"/>
    <property type="match status" value="1"/>
</dbReference>
<name>T1FG19_HELRO</name>
<dbReference type="STRING" id="6412.T1FG19"/>
<dbReference type="PRINTS" id="PR00405">
    <property type="entry name" value="REVINTRACTNG"/>
</dbReference>
<dbReference type="CTD" id="20207768"/>
<dbReference type="HOGENOM" id="CLU_587002_0_0_1"/>
<dbReference type="EMBL" id="AMQM01007259">
    <property type="status" value="NOT_ANNOTATED_CDS"/>
    <property type="molecule type" value="Genomic_DNA"/>
</dbReference>
<dbReference type="SUPFAM" id="SSF57863">
    <property type="entry name" value="ArfGap/RecO-like zinc finger"/>
    <property type="match status" value="1"/>
</dbReference>
<keyword evidence="2 4" id="KW-0862">Zinc</keyword>
<evidence type="ECO:0000313" key="9">
    <source>
        <dbReference type="Proteomes" id="UP000015101"/>
    </source>
</evidence>
<dbReference type="AlphaFoldDB" id="T1FG19"/>
<dbReference type="SUPFAM" id="SSF52540">
    <property type="entry name" value="P-loop containing nucleoside triphosphate hydrolases"/>
    <property type="match status" value="1"/>
</dbReference>
<dbReference type="PANTHER" id="PTHR45819:SF5">
    <property type="entry name" value="CENTAURIN-GAMMA-1A"/>
    <property type="match status" value="1"/>
</dbReference>
<evidence type="ECO:0000256" key="4">
    <source>
        <dbReference type="PROSITE-ProRule" id="PRU00288"/>
    </source>
</evidence>
<dbReference type="OrthoDB" id="6136903at2759"/>
<dbReference type="SMART" id="SM00173">
    <property type="entry name" value="RAS"/>
    <property type="match status" value="1"/>
</dbReference>
<evidence type="ECO:0000259" key="5">
    <source>
        <dbReference type="PROSITE" id="PS50003"/>
    </source>
</evidence>
<dbReference type="EnsemblMetazoa" id="HelroT180559">
    <property type="protein sequence ID" value="HelroP180559"/>
    <property type="gene ID" value="HelroG180559"/>
</dbReference>
<dbReference type="Gene3D" id="3.40.50.300">
    <property type="entry name" value="P-loop containing nucleotide triphosphate hydrolases"/>
    <property type="match status" value="1"/>
</dbReference>
<dbReference type="InterPro" id="IPR051282">
    <property type="entry name" value="Arf-GAP_GTPase_ANK_PH"/>
</dbReference>
<keyword evidence="3" id="KW-0040">ANK repeat</keyword>
<dbReference type="GO" id="GO:0005096">
    <property type="term" value="F:GTPase activator activity"/>
    <property type="evidence" value="ECO:0007669"/>
    <property type="project" value="InterPro"/>
</dbReference>
<dbReference type="SUPFAM" id="SSF50729">
    <property type="entry name" value="PH domain-like"/>
    <property type="match status" value="1"/>
</dbReference>
<comment type="similarity">
    <text evidence="1">Belongs to the centaurin gamma-like family.</text>
</comment>
<dbReference type="SMART" id="SM00105">
    <property type="entry name" value="ArfGap"/>
    <property type="match status" value="1"/>
</dbReference>
<gene>
    <name evidence="8" type="primary">20207768</name>
    <name evidence="7" type="ORF">HELRODRAFT_180559</name>
</gene>
<dbReference type="SMART" id="SM00233">
    <property type="entry name" value="PH"/>
    <property type="match status" value="1"/>
</dbReference>
<feature type="domain" description="Arf-GAP" evidence="6">
    <location>
        <begin position="369"/>
        <end position="452"/>
    </location>
</feature>
<dbReference type="eggNOG" id="KOG0705">
    <property type="taxonomic scope" value="Eukaryota"/>
</dbReference>